<protein>
    <submittedName>
        <fullName evidence="6">GntR family transcriptional regulator</fullName>
    </submittedName>
</protein>
<name>A0A4R5B653_9ACTN</name>
<dbReference type="GO" id="GO:0003700">
    <property type="term" value="F:DNA-binding transcription factor activity"/>
    <property type="evidence" value="ECO:0007669"/>
    <property type="project" value="InterPro"/>
</dbReference>
<reference evidence="6 7" key="1">
    <citation type="submission" date="2019-03" db="EMBL/GenBank/DDBJ databases">
        <title>Draft genome sequences of novel Actinobacteria.</title>
        <authorList>
            <person name="Sahin N."/>
            <person name="Ay H."/>
            <person name="Saygin H."/>
        </authorList>
    </citation>
    <scope>NUCLEOTIDE SEQUENCE [LARGE SCALE GENOMIC DNA]</scope>
    <source>
        <strain evidence="6 7">DSM 45941</strain>
    </source>
</reference>
<dbReference type="AlphaFoldDB" id="A0A4R5B653"/>
<dbReference type="InterPro" id="IPR028978">
    <property type="entry name" value="Chorismate_lyase_/UTRA_dom_sf"/>
</dbReference>
<dbReference type="Pfam" id="PF07702">
    <property type="entry name" value="UTRA"/>
    <property type="match status" value="1"/>
</dbReference>
<dbReference type="PANTHER" id="PTHR44846:SF17">
    <property type="entry name" value="GNTR-FAMILY TRANSCRIPTIONAL REGULATOR"/>
    <property type="match status" value="1"/>
</dbReference>
<dbReference type="SMART" id="SM00345">
    <property type="entry name" value="HTH_GNTR"/>
    <property type="match status" value="1"/>
</dbReference>
<dbReference type="Proteomes" id="UP000295578">
    <property type="component" value="Unassembled WGS sequence"/>
</dbReference>
<dbReference type="CDD" id="cd07377">
    <property type="entry name" value="WHTH_GntR"/>
    <property type="match status" value="1"/>
</dbReference>
<comment type="caution">
    <text evidence="6">The sequence shown here is derived from an EMBL/GenBank/DDBJ whole genome shotgun (WGS) entry which is preliminary data.</text>
</comment>
<dbReference type="InterPro" id="IPR050679">
    <property type="entry name" value="Bact_HTH_transcr_reg"/>
</dbReference>
<dbReference type="Gene3D" id="1.10.10.10">
    <property type="entry name" value="Winged helix-like DNA-binding domain superfamily/Winged helix DNA-binding domain"/>
    <property type="match status" value="1"/>
</dbReference>
<dbReference type="GO" id="GO:0045892">
    <property type="term" value="P:negative regulation of DNA-templated transcription"/>
    <property type="evidence" value="ECO:0007669"/>
    <property type="project" value="TreeGrafter"/>
</dbReference>
<dbReference type="Pfam" id="PF00392">
    <property type="entry name" value="GntR"/>
    <property type="match status" value="1"/>
</dbReference>
<dbReference type="SMART" id="SM00866">
    <property type="entry name" value="UTRA"/>
    <property type="match status" value="1"/>
</dbReference>
<dbReference type="InterPro" id="IPR036390">
    <property type="entry name" value="WH_DNA-bd_sf"/>
</dbReference>
<sequence>MTCTGSRGRHCWTSKTRRCKPHTRPLRSGPPSGANSIRSLRDERTPSMARPPGPDRPLYVRIAMSLKGRILAGHYTPGRRLPSEDDLAAVMAASRSTVRQALAELRDAGYVTSRRGSGNFVADRLPIEPLSPRSGPVYTGFLDDLDDEAHHVQEPDRTSDTIAADEALAARLKIPAGAPVIRYRATRLRLGTPYGVAADFIPQAVAERITPEVLAASPTIVDALTLAGSPVAESLQRLEPAVLDADTADRCGASPGDPALAITGVAYDAAHTPIDAYTLTIITGYGIGLHLTRTTIDHGSREE</sequence>
<dbReference type="PROSITE" id="PS50949">
    <property type="entry name" value="HTH_GNTR"/>
    <property type="match status" value="1"/>
</dbReference>
<evidence type="ECO:0000313" key="7">
    <source>
        <dbReference type="Proteomes" id="UP000295578"/>
    </source>
</evidence>
<proteinExistence type="predicted"/>
<dbReference type="EMBL" id="SMKY01000079">
    <property type="protein sequence ID" value="TDD81331.1"/>
    <property type="molecule type" value="Genomic_DNA"/>
</dbReference>
<evidence type="ECO:0000256" key="4">
    <source>
        <dbReference type="SAM" id="MobiDB-lite"/>
    </source>
</evidence>
<keyword evidence="2" id="KW-0238">DNA-binding</keyword>
<evidence type="ECO:0000256" key="2">
    <source>
        <dbReference type="ARBA" id="ARBA00023125"/>
    </source>
</evidence>
<evidence type="ECO:0000256" key="1">
    <source>
        <dbReference type="ARBA" id="ARBA00023015"/>
    </source>
</evidence>
<keyword evidence="1" id="KW-0805">Transcription regulation</keyword>
<feature type="domain" description="HTH gntR-type" evidence="5">
    <location>
        <begin position="56"/>
        <end position="124"/>
    </location>
</feature>
<evidence type="ECO:0000313" key="6">
    <source>
        <dbReference type="EMBL" id="TDD81331.1"/>
    </source>
</evidence>
<dbReference type="InterPro" id="IPR011663">
    <property type="entry name" value="UTRA"/>
</dbReference>
<accession>A0A4R5B653</accession>
<dbReference type="SUPFAM" id="SSF64288">
    <property type="entry name" value="Chorismate lyase-like"/>
    <property type="match status" value="1"/>
</dbReference>
<evidence type="ECO:0000256" key="3">
    <source>
        <dbReference type="ARBA" id="ARBA00023163"/>
    </source>
</evidence>
<keyword evidence="7" id="KW-1185">Reference proteome</keyword>
<dbReference type="OrthoDB" id="8584262at2"/>
<feature type="compositionally biased region" description="Basic residues" evidence="4">
    <location>
        <begin position="7"/>
        <end position="25"/>
    </location>
</feature>
<dbReference type="InterPro" id="IPR036388">
    <property type="entry name" value="WH-like_DNA-bd_sf"/>
</dbReference>
<dbReference type="Gene3D" id="3.40.1410.10">
    <property type="entry name" value="Chorismate lyase-like"/>
    <property type="match status" value="1"/>
</dbReference>
<dbReference type="GO" id="GO:0003677">
    <property type="term" value="F:DNA binding"/>
    <property type="evidence" value="ECO:0007669"/>
    <property type="project" value="UniProtKB-KW"/>
</dbReference>
<feature type="region of interest" description="Disordered" evidence="4">
    <location>
        <begin position="1"/>
        <end position="56"/>
    </location>
</feature>
<dbReference type="PANTHER" id="PTHR44846">
    <property type="entry name" value="MANNOSYL-D-GLYCERATE TRANSPORT/METABOLISM SYSTEM REPRESSOR MNGR-RELATED"/>
    <property type="match status" value="1"/>
</dbReference>
<dbReference type="InterPro" id="IPR000524">
    <property type="entry name" value="Tscrpt_reg_HTH_GntR"/>
</dbReference>
<evidence type="ECO:0000259" key="5">
    <source>
        <dbReference type="PROSITE" id="PS50949"/>
    </source>
</evidence>
<dbReference type="SUPFAM" id="SSF46785">
    <property type="entry name" value="Winged helix' DNA-binding domain"/>
    <property type="match status" value="1"/>
</dbReference>
<keyword evidence="3" id="KW-0804">Transcription</keyword>
<organism evidence="6 7">
    <name type="scientific">Actinomadura darangshiensis</name>
    <dbReference type="NCBI Taxonomy" id="705336"/>
    <lineage>
        <taxon>Bacteria</taxon>
        <taxon>Bacillati</taxon>
        <taxon>Actinomycetota</taxon>
        <taxon>Actinomycetes</taxon>
        <taxon>Streptosporangiales</taxon>
        <taxon>Thermomonosporaceae</taxon>
        <taxon>Actinomadura</taxon>
    </lineage>
</organism>
<dbReference type="PRINTS" id="PR00035">
    <property type="entry name" value="HTHGNTR"/>
</dbReference>
<gene>
    <name evidence="6" type="ORF">E1293_18850</name>
</gene>